<evidence type="ECO:0000256" key="6">
    <source>
        <dbReference type="ARBA" id="ARBA00022603"/>
    </source>
</evidence>
<dbReference type="Gene3D" id="1.10.10.2150">
    <property type="entry name" value="Ribosomal RNA-processing protein 8, N-terminal domain"/>
    <property type="match status" value="1"/>
</dbReference>
<dbReference type="GO" id="GO:0000183">
    <property type="term" value="P:rDNA heterochromatin formation"/>
    <property type="evidence" value="ECO:0007669"/>
    <property type="project" value="TreeGrafter"/>
</dbReference>
<feature type="compositionally biased region" description="Basic and acidic residues" evidence="16">
    <location>
        <begin position="146"/>
        <end position="156"/>
    </location>
</feature>
<dbReference type="AlphaFoldDB" id="A0A6J2VRW0"/>
<dbReference type="GO" id="GO:0033553">
    <property type="term" value="C:rDNA heterochromatin"/>
    <property type="evidence" value="ECO:0007669"/>
    <property type="project" value="TreeGrafter"/>
</dbReference>
<dbReference type="FunFam" id="3.40.50.150:FF:000068">
    <property type="entry name" value="Ribosomal RNA-processing protein 8"/>
    <property type="match status" value="1"/>
</dbReference>
<dbReference type="Gene3D" id="3.40.50.150">
    <property type="entry name" value="Vaccinia Virus protein VP39"/>
    <property type="match status" value="1"/>
</dbReference>
<keyword evidence="6 15" id="KW-0489">Methyltransferase</keyword>
<dbReference type="PANTHER" id="PTHR12787:SF0">
    <property type="entry name" value="RIBOSOMAL RNA-PROCESSING PROTEIN 8"/>
    <property type="match status" value="1"/>
</dbReference>
<dbReference type="GO" id="GO:0006364">
    <property type="term" value="P:rRNA processing"/>
    <property type="evidence" value="ECO:0007669"/>
    <property type="project" value="UniProtKB-UniRule"/>
</dbReference>
<keyword evidence="5 15" id="KW-0698">rRNA processing</keyword>
<keyword evidence="11" id="KW-0804">Transcription</keyword>
<accession>A0A6J2VRW0</accession>
<evidence type="ECO:0000256" key="9">
    <source>
        <dbReference type="ARBA" id="ARBA00022853"/>
    </source>
</evidence>
<comment type="function">
    <text evidence="13">Essential component of the eNoSC (energy-dependent nucleolar silencing) complex, a complex that mediates silencing of rDNA in response to intracellular energy status and acts by recruiting histone-modifying enzymes. The eNoSC complex is able to sense the energy status of cell: upon glucose starvation, elevation of NAD(+)/NADP(+) ratio activates SIRT1, leading to histone H3 deacetylation followed by dimethylation of H3 at 'Lys-9' (H3K9me2) by SUV39H1 and the formation of silent chromatin in the rDNA locus. In the complex, RRP8 binds to H3K9me2 and probably acts as a methyltransferase. Its substrates are however unknown.</text>
</comment>
<dbReference type="InParanoid" id="A0A6J2VRW0"/>
<evidence type="ECO:0000256" key="8">
    <source>
        <dbReference type="ARBA" id="ARBA00022691"/>
    </source>
</evidence>
<dbReference type="GO" id="GO:0046015">
    <property type="term" value="P:regulation of transcription by glucose"/>
    <property type="evidence" value="ECO:0007669"/>
    <property type="project" value="TreeGrafter"/>
</dbReference>
<feature type="region of interest" description="Disordered" evidence="16">
    <location>
        <begin position="305"/>
        <end position="337"/>
    </location>
</feature>
<keyword evidence="7 15" id="KW-0808">Transferase</keyword>
<feature type="compositionally biased region" description="Basic residues" evidence="16">
    <location>
        <begin position="157"/>
        <end position="175"/>
    </location>
</feature>
<evidence type="ECO:0000256" key="11">
    <source>
        <dbReference type="ARBA" id="ARBA00023163"/>
    </source>
</evidence>
<evidence type="ECO:0000256" key="14">
    <source>
        <dbReference type="ARBA" id="ARBA00062710"/>
    </source>
</evidence>
<dbReference type="CDD" id="cd02440">
    <property type="entry name" value="AdoMet_MTases"/>
    <property type="match status" value="1"/>
</dbReference>
<dbReference type="InterPro" id="IPR007823">
    <property type="entry name" value="RRP8"/>
</dbReference>
<dbReference type="CTD" id="23378"/>
<reference evidence="18" key="1">
    <citation type="submission" date="2025-08" db="UniProtKB">
        <authorList>
            <consortium name="RefSeq"/>
        </authorList>
    </citation>
    <scope>IDENTIFICATION</scope>
</reference>
<comment type="function">
    <text evidence="15">Probable methyltransferase required to silence rDNA.</text>
</comment>
<evidence type="ECO:0000256" key="12">
    <source>
        <dbReference type="ARBA" id="ARBA00023242"/>
    </source>
</evidence>
<evidence type="ECO:0000256" key="4">
    <source>
        <dbReference type="ARBA" id="ARBA00022491"/>
    </source>
</evidence>
<dbReference type="GO" id="GO:0005677">
    <property type="term" value="C:chromatin silencing complex"/>
    <property type="evidence" value="ECO:0007669"/>
    <property type="project" value="TreeGrafter"/>
</dbReference>
<dbReference type="FunFam" id="1.10.10.2150:FF:000001">
    <property type="entry name" value="Ribosomal RNA-processing protein 8"/>
    <property type="match status" value="1"/>
</dbReference>
<evidence type="ECO:0000256" key="1">
    <source>
        <dbReference type="ARBA" id="ARBA00004604"/>
    </source>
</evidence>
<feature type="region of interest" description="Disordered" evidence="16">
    <location>
        <begin position="1"/>
        <end position="185"/>
    </location>
</feature>
<name>A0A6J2VRW0_CHACN</name>
<feature type="compositionally biased region" description="Basic and acidic residues" evidence="16">
    <location>
        <begin position="322"/>
        <end position="332"/>
    </location>
</feature>
<protein>
    <recommendedName>
        <fullName evidence="3 15">Ribosomal RNA-processing protein 8</fullName>
        <ecNumber evidence="15">2.1.1.-</ecNumber>
    </recommendedName>
</protein>
<evidence type="ECO:0000256" key="5">
    <source>
        <dbReference type="ARBA" id="ARBA00022552"/>
    </source>
</evidence>
<evidence type="ECO:0000313" key="17">
    <source>
        <dbReference type="Proteomes" id="UP000504632"/>
    </source>
</evidence>
<dbReference type="Proteomes" id="UP000504632">
    <property type="component" value="Chromosome 6"/>
</dbReference>
<feature type="region of interest" description="Disordered" evidence="16">
    <location>
        <begin position="209"/>
        <end position="237"/>
    </location>
</feature>
<dbReference type="GO" id="GO:0042149">
    <property type="term" value="P:cellular response to glucose starvation"/>
    <property type="evidence" value="ECO:0007669"/>
    <property type="project" value="TreeGrafter"/>
</dbReference>
<dbReference type="GO" id="GO:0032259">
    <property type="term" value="P:methylation"/>
    <property type="evidence" value="ECO:0007669"/>
    <property type="project" value="UniProtKB-KW"/>
</dbReference>
<evidence type="ECO:0000256" key="7">
    <source>
        <dbReference type="ARBA" id="ARBA00022679"/>
    </source>
</evidence>
<comment type="similarity">
    <text evidence="2 15">Belongs to the methyltransferase superfamily. RRP8 family.</text>
</comment>
<keyword evidence="12 15" id="KW-0539">Nucleus</keyword>
<evidence type="ECO:0000256" key="15">
    <source>
        <dbReference type="RuleBase" id="RU365074"/>
    </source>
</evidence>
<dbReference type="PANTHER" id="PTHR12787">
    <property type="entry name" value="RIBOSOMAL RNA-PROCESSING PROTEIN 8"/>
    <property type="match status" value="1"/>
</dbReference>
<comment type="subunit">
    <text evidence="14">Component of the eNoSC complex, composed of SIRT1, SUV39H1 and RRP8.</text>
</comment>
<sequence>MFAEEEWNDASGDDAKIPSVVAKPGLTGKSKRVGKQSLLRTLQTLGSVPVLKERSSLQGSESETDELPSPTKRKKKRCKKRKRASAHGSDGEQEGKTDMPDTVLKGKILKRESKAPGARAKTEKKSVNRRSKKEKTEETEQNGKTGEGKEQTERQFSRKQWKNKMKNKKRCKNKYSQKNTEETKSVMKTGEEIVQTQVTLNTNKTVLEDVTPAKRTRKEVQSKEIKDTKNCGSGKNTVVKNENQLKLTVETYSDTCSKSEHESLNQEHKDTPQLCETTEHRKSDRNVRLKTEKLRQILKQQVVDRNEEITERGEESTGEGTETEKKEEKIPVDRSSALRQRMEKRLESARFRYINETLYTTSSGEARRIFKQDPQAIEIYHRGYTAQVQYWPSNPVDAIISYIRQKPASLVVADFGCGDCKIARSVKNKVHCFDLAPVCDLVTACDMAKVPLKDASVDIVVFCLSLMGTNLTDFLAEANRVLVMGGVLKIAEVASRFDNVRGFVSALSTLGFKLVTKDTENSHFYSFEFVKKKDAPAQAKKIKLELKPCLYKKR</sequence>
<evidence type="ECO:0000313" key="18">
    <source>
        <dbReference type="RefSeq" id="XP_030633906.1"/>
    </source>
</evidence>
<keyword evidence="4" id="KW-0678">Repressor</keyword>
<dbReference type="OrthoDB" id="10258825at2759"/>
<dbReference type="GO" id="GO:0005730">
    <property type="term" value="C:nucleolus"/>
    <property type="evidence" value="ECO:0007669"/>
    <property type="project" value="UniProtKB-SubCell"/>
</dbReference>
<dbReference type="RefSeq" id="XP_030633906.1">
    <property type="nucleotide sequence ID" value="XM_030778046.1"/>
</dbReference>
<dbReference type="EC" id="2.1.1.-" evidence="15"/>
<gene>
    <name evidence="18" type="primary">rrp8</name>
</gene>
<dbReference type="FunCoup" id="A0A6J2VRW0">
    <property type="interactions" value="20"/>
</dbReference>
<dbReference type="SUPFAM" id="SSF53335">
    <property type="entry name" value="S-adenosyl-L-methionine-dependent methyltransferases"/>
    <property type="match status" value="1"/>
</dbReference>
<feature type="compositionally biased region" description="Basic residues" evidence="16">
    <location>
        <begin position="71"/>
        <end position="85"/>
    </location>
</feature>
<keyword evidence="9" id="KW-0156">Chromatin regulator</keyword>
<proteinExistence type="inferred from homology"/>
<evidence type="ECO:0000256" key="10">
    <source>
        <dbReference type="ARBA" id="ARBA00023015"/>
    </source>
</evidence>
<feature type="compositionally biased region" description="Basic and acidic residues" evidence="16">
    <location>
        <begin position="305"/>
        <end position="315"/>
    </location>
</feature>
<keyword evidence="10" id="KW-0805">Transcription regulation</keyword>
<feature type="compositionally biased region" description="Basic and acidic residues" evidence="16">
    <location>
        <begin position="109"/>
        <end position="126"/>
    </location>
</feature>
<evidence type="ECO:0000256" key="16">
    <source>
        <dbReference type="SAM" id="MobiDB-lite"/>
    </source>
</evidence>
<organism evidence="17 18">
    <name type="scientific">Chanos chanos</name>
    <name type="common">Milkfish</name>
    <name type="synonym">Mugil chanos</name>
    <dbReference type="NCBI Taxonomy" id="29144"/>
    <lineage>
        <taxon>Eukaryota</taxon>
        <taxon>Metazoa</taxon>
        <taxon>Chordata</taxon>
        <taxon>Craniata</taxon>
        <taxon>Vertebrata</taxon>
        <taxon>Euteleostomi</taxon>
        <taxon>Actinopterygii</taxon>
        <taxon>Neopterygii</taxon>
        <taxon>Teleostei</taxon>
        <taxon>Ostariophysi</taxon>
        <taxon>Gonorynchiformes</taxon>
        <taxon>Chanidae</taxon>
        <taxon>Chanos</taxon>
    </lineage>
</organism>
<feature type="compositionally biased region" description="Basic and acidic residues" evidence="16">
    <location>
        <begin position="218"/>
        <end position="229"/>
    </location>
</feature>
<keyword evidence="8 15" id="KW-0949">S-adenosyl-L-methionine</keyword>
<dbReference type="Pfam" id="PF05148">
    <property type="entry name" value="Methyltransf_8"/>
    <property type="match status" value="1"/>
</dbReference>
<dbReference type="GO" id="GO:0008168">
    <property type="term" value="F:methyltransferase activity"/>
    <property type="evidence" value="ECO:0007669"/>
    <property type="project" value="UniProtKB-KW"/>
</dbReference>
<dbReference type="InterPro" id="IPR029063">
    <property type="entry name" value="SAM-dependent_MTases_sf"/>
</dbReference>
<evidence type="ECO:0000256" key="2">
    <source>
        <dbReference type="ARBA" id="ARBA00006301"/>
    </source>
</evidence>
<evidence type="ECO:0000256" key="3">
    <source>
        <dbReference type="ARBA" id="ARBA00020203"/>
    </source>
</evidence>
<feature type="compositionally biased region" description="Basic and acidic residues" evidence="16">
    <location>
        <begin position="89"/>
        <end position="99"/>
    </location>
</feature>
<dbReference type="GeneID" id="115815078"/>
<dbReference type="InterPro" id="IPR042036">
    <property type="entry name" value="RRP8_N"/>
</dbReference>
<keyword evidence="17" id="KW-1185">Reference proteome</keyword>
<evidence type="ECO:0000256" key="13">
    <source>
        <dbReference type="ARBA" id="ARBA00057870"/>
    </source>
</evidence>
<comment type="subcellular location">
    <subcellularLocation>
        <location evidence="1 15">Nucleus</location>
        <location evidence="1 15">Nucleolus</location>
    </subcellularLocation>
</comment>
<feature type="compositionally biased region" description="Acidic residues" evidence="16">
    <location>
        <begin position="1"/>
        <end position="12"/>
    </location>
</feature>